<sequence>MKSFITLVFLVVCATQAYSYLYPGLDCAGSHLRYGDLYGDLYGGHHLGYASTYSNHVYGLPCHGHRHHLPHRPCKTCQGCRSCKTKSSELYPCPYRKHGPCECQE</sequence>
<keyword evidence="3" id="KW-1185">Reference proteome</keyword>
<organism evidence="2 3">
    <name type="scientific">Anopheles farauti</name>
    <dbReference type="NCBI Taxonomy" id="69004"/>
    <lineage>
        <taxon>Eukaryota</taxon>
        <taxon>Metazoa</taxon>
        <taxon>Ecdysozoa</taxon>
        <taxon>Arthropoda</taxon>
        <taxon>Hexapoda</taxon>
        <taxon>Insecta</taxon>
        <taxon>Pterygota</taxon>
        <taxon>Neoptera</taxon>
        <taxon>Endopterygota</taxon>
        <taxon>Diptera</taxon>
        <taxon>Nematocera</taxon>
        <taxon>Culicoidea</taxon>
        <taxon>Culicidae</taxon>
        <taxon>Anophelinae</taxon>
        <taxon>Anopheles</taxon>
    </lineage>
</organism>
<accession>A0A182Q039</accession>
<feature type="chain" id="PRO_5008132061" evidence="1">
    <location>
        <begin position="20"/>
        <end position="105"/>
    </location>
</feature>
<name>A0A182Q039_9DIPT</name>
<reference evidence="3" key="1">
    <citation type="submission" date="2014-01" db="EMBL/GenBank/DDBJ databases">
        <title>The Genome Sequence of Anopheles farauti FAR1 (V2).</title>
        <authorList>
            <consortium name="The Broad Institute Genomics Platform"/>
            <person name="Neafsey D.E."/>
            <person name="Besansky N."/>
            <person name="Howell P."/>
            <person name="Walton C."/>
            <person name="Young S.K."/>
            <person name="Zeng Q."/>
            <person name="Gargeya S."/>
            <person name="Fitzgerald M."/>
            <person name="Haas B."/>
            <person name="Abouelleil A."/>
            <person name="Allen A.W."/>
            <person name="Alvarado L."/>
            <person name="Arachchi H.M."/>
            <person name="Berlin A.M."/>
            <person name="Chapman S.B."/>
            <person name="Gainer-Dewar J."/>
            <person name="Goldberg J."/>
            <person name="Griggs A."/>
            <person name="Gujja S."/>
            <person name="Hansen M."/>
            <person name="Howarth C."/>
            <person name="Imamovic A."/>
            <person name="Ireland A."/>
            <person name="Larimer J."/>
            <person name="McCowan C."/>
            <person name="Murphy C."/>
            <person name="Pearson M."/>
            <person name="Poon T.W."/>
            <person name="Priest M."/>
            <person name="Roberts A."/>
            <person name="Saif S."/>
            <person name="Shea T."/>
            <person name="Sisk P."/>
            <person name="Sykes S."/>
            <person name="Wortman J."/>
            <person name="Nusbaum C."/>
            <person name="Birren B."/>
        </authorList>
    </citation>
    <scope>NUCLEOTIDE SEQUENCE [LARGE SCALE GENOMIC DNA]</scope>
    <source>
        <strain evidence="3">FAR1</strain>
    </source>
</reference>
<dbReference type="AlphaFoldDB" id="A0A182Q039"/>
<feature type="signal peptide" evidence="1">
    <location>
        <begin position="1"/>
        <end position="19"/>
    </location>
</feature>
<reference evidence="2" key="2">
    <citation type="submission" date="2020-05" db="UniProtKB">
        <authorList>
            <consortium name="EnsemblMetazoa"/>
        </authorList>
    </citation>
    <scope>IDENTIFICATION</scope>
    <source>
        <strain evidence="2">FAR1</strain>
    </source>
</reference>
<keyword evidence="1" id="KW-0732">Signal</keyword>
<dbReference type="EMBL" id="AXCN02002708">
    <property type="status" value="NOT_ANNOTATED_CDS"/>
    <property type="molecule type" value="Genomic_DNA"/>
</dbReference>
<dbReference type="EnsemblMetazoa" id="AFAF000408-RA">
    <property type="protein sequence ID" value="AFAF000408-PA"/>
    <property type="gene ID" value="AFAF000408"/>
</dbReference>
<protein>
    <submittedName>
        <fullName evidence="2">Uncharacterized protein</fullName>
    </submittedName>
</protein>
<dbReference type="VEuPathDB" id="VectorBase:AFAF000408"/>
<evidence type="ECO:0000313" key="2">
    <source>
        <dbReference type="EnsemblMetazoa" id="AFAF000408-PA"/>
    </source>
</evidence>
<evidence type="ECO:0000256" key="1">
    <source>
        <dbReference type="SAM" id="SignalP"/>
    </source>
</evidence>
<evidence type="ECO:0000313" key="3">
    <source>
        <dbReference type="Proteomes" id="UP000075886"/>
    </source>
</evidence>
<dbReference type="Proteomes" id="UP000075886">
    <property type="component" value="Unassembled WGS sequence"/>
</dbReference>
<proteinExistence type="predicted"/>